<evidence type="ECO:0000259" key="3">
    <source>
        <dbReference type="Pfam" id="PF13458"/>
    </source>
</evidence>
<dbReference type="Gene3D" id="3.40.50.2300">
    <property type="match status" value="1"/>
</dbReference>
<organism evidence="4 5">
    <name type="scientific">candidate division LCP-89 bacterium B3_LCP</name>
    <dbReference type="NCBI Taxonomy" id="2012998"/>
    <lineage>
        <taxon>Bacteria</taxon>
        <taxon>Pseudomonadati</taxon>
        <taxon>Bacteria division LCP-89</taxon>
    </lineage>
</organism>
<evidence type="ECO:0000313" key="5">
    <source>
        <dbReference type="Proteomes" id="UP000319619"/>
    </source>
</evidence>
<comment type="similarity">
    <text evidence="1">Belongs to the leucine-binding protein family.</text>
</comment>
<sequence>MGLAISLEEVNEAGGVKGKDIELIYEDSQSDPAKAVSALNKLISTENVSVVIGDIASSSVLAMAPIAEKSKVVLLSPGASNPDISEAGDYIFRKRHSITRNLNRLTINPSLLHASLNGIW</sequence>
<dbReference type="PANTHER" id="PTHR30483">
    <property type="entry name" value="LEUCINE-SPECIFIC-BINDING PROTEIN"/>
    <property type="match status" value="1"/>
</dbReference>
<evidence type="ECO:0000313" key="4">
    <source>
        <dbReference type="EMBL" id="TKJ41163.1"/>
    </source>
</evidence>
<reference evidence="4 5" key="1">
    <citation type="submission" date="2017-06" db="EMBL/GenBank/DDBJ databases">
        <title>Novel microbial phyla capable of carbon fixation and sulfur reduction in deep-sea sediments.</title>
        <authorList>
            <person name="Huang J."/>
            <person name="Baker B."/>
            <person name="Wang Y."/>
        </authorList>
    </citation>
    <scope>NUCLEOTIDE SEQUENCE [LARGE SCALE GENOMIC DNA]</scope>
    <source>
        <strain evidence="4">B3_LCP</strain>
    </source>
</reference>
<accession>A0A532V1V6</accession>
<dbReference type="EMBL" id="NJBN01000003">
    <property type="protein sequence ID" value="TKJ41163.1"/>
    <property type="molecule type" value="Genomic_DNA"/>
</dbReference>
<dbReference type="Pfam" id="PF13458">
    <property type="entry name" value="Peripla_BP_6"/>
    <property type="match status" value="1"/>
</dbReference>
<evidence type="ECO:0000256" key="2">
    <source>
        <dbReference type="ARBA" id="ARBA00022729"/>
    </source>
</evidence>
<proteinExistence type="inferred from homology"/>
<dbReference type="PANTHER" id="PTHR30483:SF6">
    <property type="entry name" value="PERIPLASMIC BINDING PROTEIN OF ABC TRANSPORTER FOR NATURAL AMINO ACIDS"/>
    <property type="match status" value="1"/>
</dbReference>
<keyword evidence="2" id="KW-0732">Signal</keyword>
<evidence type="ECO:0000256" key="1">
    <source>
        <dbReference type="ARBA" id="ARBA00010062"/>
    </source>
</evidence>
<comment type="caution">
    <text evidence="4">The sequence shown here is derived from an EMBL/GenBank/DDBJ whole genome shotgun (WGS) entry which is preliminary data.</text>
</comment>
<dbReference type="InterPro" id="IPR051010">
    <property type="entry name" value="BCAA_transport"/>
</dbReference>
<name>A0A532V1V6_UNCL8</name>
<dbReference type="AlphaFoldDB" id="A0A532V1V6"/>
<dbReference type="SUPFAM" id="SSF53822">
    <property type="entry name" value="Periplasmic binding protein-like I"/>
    <property type="match status" value="1"/>
</dbReference>
<dbReference type="InterPro" id="IPR028081">
    <property type="entry name" value="Leu-bd"/>
</dbReference>
<dbReference type="InterPro" id="IPR028082">
    <property type="entry name" value="Peripla_BP_I"/>
</dbReference>
<feature type="domain" description="Leucine-binding protein" evidence="3">
    <location>
        <begin position="6"/>
        <end position="93"/>
    </location>
</feature>
<protein>
    <recommendedName>
        <fullName evidence="3">Leucine-binding protein domain-containing protein</fullName>
    </recommendedName>
</protein>
<gene>
    <name evidence="4" type="ORF">CEE37_05715</name>
</gene>
<dbReference type="Proteomes" id="UP000319619">
    <property type="component" value="Unassembled WGS sequence"/>
</dbReference>